<keyword evidence="9" id="KW-1185">Reference proteome</keyword>
<dbReference type="Pfam" id="PF00877">
    <property type="entry name" value="NLPC_P60"/>
    <property type="match status" value="1"/>
</dbReference>
<accession>G7Q4J0</accession>
<dbReference type="OrthoDB" id="9807055at2"/>
<feature type="chain" id="PRO_5003503243" evidence="6">
    <location>
        <begin position="32"/>
        <end position="245"/>
    </location>
</feature>
<dbReference type="RefSeq" id="WP_009180625.1">
    <property type="nucleotide sequence ID" value="NZ_CM001368.1"/>
</dbReference>
<dbReference type="EMBL" id="CM001368">
    <property type="protein sequence ID" value="EHJ47213.1"/>
    <property type="molecule type" value="Genomic_DNA"/>
</dbReference>
<comment type="similarity">
    <text evidence="1">Belongs to the peptidase C40 family.</text>
</comment>
<evidence type="ECO:0000313" key="8">
    <source>
        <dbReference type="EMBL" id="EHJ47213.1"/>
    </source>
</evidence>
<feature type="region of interest" description="Disordered" evidence="5">
    <location>
        <begin position="226"/>
        <end position="245"/>
    </location>
</feature>
<feature type="signal peptide" evidence="6">
    <location>
        <begin position="1"/>
        <end position="31"/>
    </location>
</feature>
<keyword evidence="3" id="KW-0378">Hydrolase</keyword>
<evidence type="ECO:0000259" key="7">
    <source>
        <dbReference type="PROSITE" id="PS51935"/>
    </source>
</evidence>
<dbReference type="PANTHER" id="PTHR47053:SF1">
    <property type="entry name" value="MUREIN DD-ENDOPEPTIDASE MEPH-RELATED"/>
    <property type="match status" value="1"/>
</dbReference>
<dbReference type="PANTHER" id="PTHR47053">
    <property type="entry name" value="MUREIN DD-ENDOPEPTIDASE MEPH-RELATED"/>
    <property type="match status" value="1"/>
</dbReference>
<keyword evidence="2" id="KW-0645">Protease</keyword>
<evidence type="ECO:0000256" key="3">
    <source>
        <dbReference type="ARBA" id="ARBA00022801"/>
    </source>
</evidence>
<dbReference type="PROSITE" id="PS51935">
    <property type="entry name" value="NLPC_P60"/>
    <property type="match status" value="1"/>
</dbReference>
<evidence type="ECO:0000256" key="5">
    <source>
        <dbReference type="SAM" id="MobiDB-lite"/>
    </source>
</evidence>
<evidence type="ECO:0000313" key="9">
    <source>
        <dbReference type="Proteomes" id="UP000004662"/>
    </source>
</evidence>
<keyword evidence="4" id="KW-0788">Thiol protease</keyword>
<dbReference type="eggNOG" id="COG0791">
    <property type="taxonomic scope" value="Bacteria"/>
</dbReference>
<evidence type="ECO:0000256" key="2">
    <source>
        <dbReference type="ARBA" id="ARBA00022670"/>
    </source>
</evidence>
<dbReference type="SUPFAM" id="SSF54001">
    <property type="entry name" value="Cysteine proteinases"/>
    <property type="match status" value="1"/>
</dbReference>
<evidence type="ECO:0000256" key="1">
    <source>
        <dbReference type="ARBA" id="ARBA00007074"/>
    </source>
</evidence>
<keyword evidence="6" id="KW-0732">Signal</keyword>
<sequence>MTVRFFSVSWRSILWGTLLAALACPAAPAGARTIYGYEDSLGMLHTSSRKVNEFYKPLYEGNADHDAVMRALRQQDAMGGPPPRLPVAAMPADLGPIPERGERIMRLAEPYFGAPYRLGGDTASGIDCSGLTKAVFAKCGVDLPRQSRLQAGLGTPVGATELVPGDLLFFATDPNVGISHVGIYLGGGKMLHSSPRRGGVGVDRLAGTDYERWFVAARRLARAEPTLADGADRPSQTRRPAGRLN</sequence>
<evidence type="ECO:0000256" key="4">
    <source>
        <dbReference type="ARBA" id="ARBA00022807"/>
    </source>
</evidence>
<proteinExistence type="inferred from homology"/>
<dbReference type="HOGENOM" id="CLU_1132183_0_0_7"/>
<dbReference type="AlphaFoldDB" id="G7Q4J0"/>
<gene>
    <name evidence="8" type="ORF">DFW101_1203</name>
</gene>
<protein>
    <submittedName>
        <fullName evidence="8">NLP/P60 protein</fullName>
    </submittedName>
</protein>
<name>G7Q4J0_9BACT</name>
<dbReference type="Gene3D" id="3.90.1720.10">
    <property type="entry name" value="endopeptidase domain like (from Nostoc punctiforme)"/>
    <property type="match status" value="1"/>
</dbReference>
<dbReference type="GO" id="GO:0008234">
    <property type="term" value="F:cysteine-type peptidase activity"/>
    <property type="evidence" value="ECO:0007669"/>
    <property type="project" value="UniProtKB-KW"/>
</dbReference>
<reference evidence="9" key="1">
    <citation type="journal article" date="2015" name="Genome Announc.">
        <title>High-Quality Draft Genome Sequence of Desulfovibrio carbinoliphilus FW-101-2B, an Organic Acid-Oxidizing Sulfate-Reducing Bacterium Isolated from Uranium(VI)-Contaminated Groundwater.</title>
        <authorList>
            <person name="Ramsay B.D."/>
            <person name="Hwang C."/>
            <person name="Woo H.L."/>
            <person name="Carroll S.L."/>
            <person name="Lucas S."/>
            <person name="Han J."/>
            <person name="Lapidus A.L."/>
            <person name="Cheng J.F."/>
            <person name="Goodwin L.A."/>
            <person name="Pitluck S."/>
            <person name="Peters L."/>
            <person name="Chertkov O."/>
            <person name="Held B."/>
            <person name="Detter J.C."/>
            <person name="Han C.S."/>
            <person name="Tapia R."/>
            <person name="Land M.L."/>
            <person name="Hauser L.J."/>
            <person name="Kyrpides N.C."/>
            <person name="Ivanova N.N."/>
            <person name="Mikhailova N."/>
            <person name="Pagani I."/>
            <person name="Woyke T."/>
            <person name="Arkin A.P."/>
            <person name="Dehal P."/>
            <person name="Chivian D."/>
            <person name="Criddle C.S."/>
            <person name="Wu W."/>
            <person name="Chakraborty R."/>
            <person name="Hazen T.C."/>
            <person name="Fields M.W."/>
        </authorList>
    </citation>
    <scope>NUCLEOTIDE SEQUENCE [LARGE SCALE GENOMIC DNA]</scope>
    <source>
        <strain evidence="9">FW-101-2B</strain>
    </source>
</reference>
<organism evidence="8 9">
    <name type="scientific">Solidesulfovibrio carbinoliphilus subsp. oakridgensis</name>
    <dbReference type="NCBI Taxonomy" id="694327"/>
    <lineage>
        <taxon>Bacteria</taxon>
        <taxon>Pseudomonadati</taxon>
        <taxon>Thermodesulfobacteriota</taxon>
        <taxon>Desulfovibrionia</taxon>
        <taxon>Desulfovibrionales</taxon>
        <taxon>Desulfovibrionaceae</taxon>
        <taxon>Solidesulfovibrio</taxon>
    </lineage>
</organism>
<dbReference type="Proteomes" id="UP000004662">
    <property type="component" value="Chromosome"/>
</dbReference>
<feature type="domain" description="NlpC/P60" evidence="7">
    <location>
        <begin position="98"/>
        <end position="221"/>
    </location>
</feature>
<dbReference type="STRING" id="694327.DFW101_1203"/>
<dbReference type="InterPro" id="IPR038765">
    <property type="entry name" value="Papain-like_cys_pep_sf"/>
</dbReference>
<dbReference type="InterPro" id="IPR000064">
    <property type="entry name" value="NLP_P60_dom"/>
</dbReference>
<dbReference type="GO" id="GO:0006508">
    <property type="term" value="P:proteolysis"/>
    <property type="evidence" value="ECO:0007669"/>
    <property type="project" value="UniProtKB-KW"/>
</dbReference>
<dbReference type="PROSITE" id="PS51257">
    <property type="entry name" value="PROKAR_LIPOPROTEIN"/>
    <property type="match status" value="1"/>
</dbReference>
<dbReference type="InterPro" id="IPR051202">
    <property type="entry name" value="Peptidase_C40"/>
</dbReference>
<evidence type="ECO:0000256" key="6">
    <source>
        <dbReference type="SAM" id="SignalP"/>
    </source>
</evidence>